<dbReference type="EMBL" id="KN847333">
    <property type="protein sequence ID" value="KIW46059.1"/>
    <property type="molecule type" value="Genomic_DNA"/>
</dbReference>
<evidence type="ECO:0000313" key="6">
    <source>
        <dbReference type="Proteomes" id="UP000053342"/>
    </source>
</evidence>
<evidence type="ECO:0000256" key="2">
    <source>
        <dbReference type="SAM" id="MobiDB-lite"/>
    </source>
</evidence>
<keyword evidence="1" id="KW-0175">Coiled coil</keyword>
<keyword evidence="3" id="KW-0812">Transmembrane</keyword>
<dbReference type="RefSeq" id="XP_016266275.1">
    <property type="nucleotide sequence ID" value="XM_016402378.1"/>
</dbReference>
<evidence type="ECO:0000256" key="1">
    <source>
        <dbReference type="SAM" id="Coils"/>
    </source>
</evidence>
<feature type="transmembrane region" description="Helical" evidence="3">
    <location>
        <begin position="87"/>
        <end position="116"/>
    </location>
</feature>
<dbReference type="AlphaFoldDB" id="A0A0D2EDR3"/>
<evidence type="ECO:0000256" key="3">
    <source>
        <dbReference type="SAM" id="Phobius"/>
    </source>
</evidence>
<feature type="compositionally biased region" description="Polar residues" evidence="2">
    <location>
        <begin position="314"/>
        <end position="325"/>
    </location>
</feature>
<reference evidence="5 6" key="1">
    <citation type="submission" date="2015-01" db="EMBL/GenBank/DDBJ databases">
        <title>The Genome Sequence of Exophiala oligosperma CBS72588.</title>
        <authorList>
            <consortium name="The Broad Institute Genomics Platform"/>
            <person name="Cuomo C."/>
            <person name="de Hoog S."/>
            <person name="Gorbushina A."/>
            <person name="Stielow B."/>
            <person name="Teixiera M."/>
            <person name="Abouelleil A."/>
            <person name="Chapman S.B."/>
            <person name="Priest M."/>
            <person name="Young S.K."/>
            <person name="Wortman J."/>
            <person name="Nusbaum C."/>
            <person name="Birren B."/>
        </authorList>
    </citation>
    <scope>NUCLEOTIDE SEQUENCE [LARGE SCALE GENOMIC DNA]</scope>
    <source>
        <strain evidence="5 6">CBS 72588</strain>
    </source>
</reference>
<feature type="chain" id="PRO_5002241133" description="SUN domain-containing protein" evidence="4">
    <location>
        <begin position="32"/>
        <end position="424"/>
    </location>
</feature>
<keyword evidence="3" id="KW-0472">Membrane</keyword>
<dbReference type="VEuPathDB" id="FungiDB:PV06_01752"/>
<keyword evidence="3" id="KW-1133">Transmembrane helix</keyword>
<accession>A0A0D2EDR3</accession>
<gene>
    <name evidence="5" type="ORF">PV06_01752</name>
</gene>
<dbReference type="Proteomes" id="UP000053342">
    <property type="component" value="Unassembled WGS sequence"/>
</dbReference>
<proteinExistence type="predicted"/>
<dbReference type="HOGENOM" id="CLU_647287_0_0_1"/>
<feature type="region of interest" description="Disordered" evidence="2">
    <location>
        <begin position="218"/>
        <end position="256"/>
    </location>
</feature>
<protein>
    <recommendedName>
        <fullName evidence="7">SUN domain-containing protein</fullName>
    </recommendedName>
</protein>
<feature type="region of interest" description="Disordered" evidence="2">
    <location>
        <begin position="314"/>
        <end position="334"/>
    </location>
</feature>
<name>A0A0D2EDR3_9EURO</name>
<evidence type="ECO:0000313" key="5">
    <source>
        <dbReference type="EMBL" id="KIW46059.1"/>
    </source>
</evidence>
<feature type="region of interest" description="Disordered" evidence="2">
    <location>
        <begin position="182"/>
        <end position="204"/>
    </location>
</feature>
<evidence type="ECO:0008006" key="7">
    <source>
        <dbReference type="Google" id="ProtNLM"/>
    </source>
</evidence>
<sequence>MLKYNIPPVMATILSPLLYVHCLLLPCGVHSTPIHYSSGQLFTKETPFTSIGMYTRDWPVYTLVWPFNIPSRAPSKTMPTIKMGISFISFAVPVCLAVLSLSISKVCLLLFVVIITKPFFPGPSTMSPSKPQSCLLEAELKALENAYTDLQKVNDRLQKKNDALVNEVSTLRGLVLQDCPASSKKDVEEEEGENVSAGVSSPYSASFSPANTASVSASASAFHSHAQKAKEDDEMDHMATGVPATPPNTPEHHHPPQKAIVRDPSLVDLVVTLQVVHTGTTAEPPQTIHHRRFHLNALECSSISQFCHRVASSLTTTTPERNASTGPARATEEEDPKVWTRIVESTFYPPRSATRHFPDLARATVKLEEDGHVAEFTVTPTTLDAATPFPGQQYRAWYERNVVRGRGDKTEYEVKVKMTVQKEA</sequence>
<keyword evidence="6" id="KW-1185">Reference proteome</keyword>
<dbReference type="OrthoDB" id="4120991at2759"/>
<organism evidence="5 6">
    <name type="scientific">Exophiala oligosperma</name>
    <dbReference type="NCBI Taxonomy" id="215243"/>
    <lineage>
        <taxon>Eukaryota</taxon>
        <taxon>Fungi</taxon>
        <taxon>Dikarya</taxon>
        <taxon>Ascomycota</taxon>
        <taxon>Pezizomycotina</taxon>
        <taxon>Eurotiomycetes</taxon>
        <taxon>Chaetothyriomycetidae</taxon>
        <taxon>Chaetothyriales</taxon>
        <taxon>Herpotrichiellaceae</taxon>
        <taxon>Exophiala</taxon>
    </lineage>
</organism>
<keyword evidence="4" id="KW-0732">Signal</keyword>
<feature type="signal peptide" evidence="4">
    <location>
        <begin position="1"/>
        <end position="31"/>
    </location>
</feature>
<feature type="coiled-coil region" evidence="1">
    <location>
        <begin position="136"/>
        <end position="174"/>
    </location>
</feature>
<evidence type="ECO:0000256" key="4">
    <source>
        <dbReference type="SAM" id="SignalP"/>
    </source>
</evidence>
<dbReference type="GeneID" id="27353826"/>